<dbReference type="PANTHER" id="PTHR47163">
    <property type="entry name" value="DDE_TNP_IS1595 DOMAIN-CONTAINING PROTEIN"/>
    <property type="match status" value="1"/>
</dbReference>
<name>A0A0N4Z9I2_PARTI</name>
<reference evidence="3" key="1">
    <citation type="submission" date="2017-02" db="UniProtKB">
        <authorList>
            <consortium name="WormBaseParasite"/>
        </authorList>
    </citation>
    <scope>IDENTIFICATION</scope>
</reference>
<proteinExistence type="predicted"/>
<dbReference type="Pfam" id="PF12762">
    <property type="entry name" value="DDE_Tnp_IS1595"/>
    <property type="match status" value="1"/>
</dbReference>
<dbReference type="AlphaFoldDB" id="A0A0N4Z9I2"/>
<dbReference type="InterPro" id="IPR053164">
    <property type="entry name" value="IS1016-like_transposase"/>
</dbReference>
<evidence type="ECO:0000313" key="3">
    <source>
        <dbReference type="WBParaSite" id="PTRK_0000401300.1"/>
    </source>
</evidence>
<accession>A0A0N4Z9I2</accession>
<organism evidence="2 3">
    <name type="scientific">Parastrongyloides trichosuri</name>
    <name type="common">Possum-specific nematode worm</name>
    <dbReference type="NCBI Taxonomy" id="131310"/>
    <lineage>
        <taxon>Eukaryota</taxon>
        <taxon>Metazoa</taxon>
        <taxon>Ecdysozoa</taxon>
        <taxon>Nematoda</taxon>
        <taxon>Chromadorea</taxon>
        <taxon>Rhabditida</taxon>
        <taxon>Tylenchina</taxon>
        <taxon>Panagrolaimomorpha</taxon>
        <taxon>Strongyloidoidea</taxon>
        <taxon>Strongyloididae</taxon>
        <taxon>Parastrongyloides</taxon>
    </lineage>
</organism>
<dbReference type="PANTHER" id="PTHR47163:SF2">
    <property type="entry name" value="SI:DKEY-17M8.2"/>
    <property type="match status" value="1"/>
</dbReference>
<evidence type="ECO:0000313" key="2">
    <source>
        <dbReference type="Proteomes" id="UP000038045"/>
    </source>
</evidence>
<dbReference type="Proteomes" id="UP000038045">
    <property type="component" value="Unplaced"/>
</dbReference>
<sequence length="221" mass="25935">MSLHKVFRAVDLWLDETKIDTASKALNLSKPTIVKLYKKFREVIGRYFIDNLERLDENNNTLEVEEVIISDQKYCNGKVIPQKCVIGIIDTVTKDVLIKHIDSRDREKLKSVIFDAVTEPSTISTDIWKEYLNVFDDVIIDYDDLNSSDNIKQLVDKADNDAISNVWFHLRNTLKKRSQTNYNNLQGYIDEFLWRRKLKNDKEDMINSFLELTKINDKINI</sequence>
<dbReference type="STRING" id="131310.A0A0N4Z9I2"/>
<feature type="domain" description="ISXO2-like transposase" evidence="1">
    <location>
        <begin position="82"/>
        <end position="196"/>
    </location>
</feature>
<dbReference type="InterPro" id="IPR024445">
    <property type="entry name" value="Tnp_ISXO2-like"/>
</dbReference>
<protein>
    <submittedName>
        <fullName evidence="3">DDE_Tnp_IS1595 domain-containing protein</fullName>
    </submittedName>
</protein>
<evidence type="ECO:0000259" key="1">
    <source>
        <dbReference type="Pfam" id="PF12762"/>
    </source>
</evidence>
<dbReference type="WBParaSite" id="PTRK_0000401300.1">
    <property type="protein sequence ID" value="PTRK_0000401300.1"/>
    <property type="gene ID" value="PTRK_0000401300"/>
</dbReference>
<keyword evidence="2" id="KW-1185">Reference proteome</keyword>